<sequence length="73" mass="7959">MSKTPTRRLSGQDRLCLITVGTTKFDALIEAIDANCDAVLEALRKRGLCRLQIQIGRGSVFPQRLLDTAAKSG</sequence>
<dbReference type="AlphaFoldDB" id="A0A0J7YNN2"/>
<reference evidence="1 2" key="1">
    <citation type="journal article" date="2014" name="Nature">
        <title>The genome of the recently domesticated crop plant sugar beet (Beta vulgaris).</title>
        <authorList>
            <person name="Dohm J.C."/>
            <person name="Minoche A.E."/>
            <person name="Holtgrawe D."/>
            <person name="Capella-Gutierrez S."/>
            <person name="Zakrzewski F."/>
            <person name="Tafer H."/>
            <person name="Rupp O."/>
            <person name="Sorensen T.R."/>
            <person name="Stracke R."/>
            <person name="Reinhardt R."/>
            <person name="Goesmann A."/>
            <person name="Kraft T."/>
            <person name="Schulz B."/>
            <person name="Stadler P.F."/>
            <person name="Schmidt T."/>
            <person name="Gabaldon T."/>
            <person name="Lehrach H."/>
            <person name="Weisshaar B."/>
            <person name="Himmelbauer H."/>
        </authorList>
    </citation>
    <scope>NUCLEOTIDE SEQUENCE [LARGE SCALE GENOMIC DNA]</scope>
    <source>
        <tissue evidence="1">Taproot</tissue>
    </source>
</reference>
<dbReference type="OrthoDB" id="20273at2759"/>
<keyword evidence="2" id="KW-1185">Reference proteome</keyword>
<feature type="non-terminal residue" evidence="1">
    <location>
        <position position="73"/>
    </location>
</feature>
<protein>
    <recommendedName>
        <fullName evidence="3">N-acetylglucosaminyldiphosphodolichol N-acetylglucosaminyltransferase</fullName>
    </recommendedName>
</protein>
<dbReference type="Proteomes" id="UP000035740">
    <property type="component" value="Unassembled WGS sequence"/>
</dbReference>
<dbReference type="Gene3D" id="3.40.50.2000">
    <property type="entry name" value="Glycogen Phosphorylase B"/>
    <property type="match status" value="1"/>
</dbReference>
<evidence type="ECO:0008006" key="3">
    <source>
        <dbReference type="Google" id="ProtNLM"/>
    </source>
</evidence>
<proteinExistence type="predicted"/>
<evidence type="ECO:0000313" key="1">
    <source>
        <dbReference type="EMBL" id="KMS65179.1"/>
    </source>
</evidence>
<accession>A0A0J7YNN2</accession>
<organism evidence="1 2">
    <name type="scientific">Beta vulgaris subsp. vulgaris</name>
    <name type="common">Beet</name>
    <dbReference type="NCBI Taxonomy" id="3555"/>
    <lineage>
        <taxon>Eukaryota</taxon>
        <taxon>Viridiplantae</taxon>
        <taxon>Streptophyta</taxon>
        <taxon>Embryophyta</taxon>
        <taxon>Tracheophyta</taxon>
        <taxon>Spermatophyta</taxon>
        <taxon>Magnoliopsida</taxon>
        <taxon>eudicotyledons</taxon>
        <taxon>Gunneridae</taxon>
        <taxon>Pentapetalae</taxon>
        <taxon>Caryophyllales</taxon>
        <taxon>Chenopodiaceae</taxon>
        <taxon>Betoideae</taxon>
        <taxon>Beta</taxon>
    </lineage>
</organism>
<name>A0A0J7YNN2_BETVV</name>
<dbReference type="EMBL" id="KQ113305">
    <property type="protein sequence ID" value="KMS65179.1"/>
    <property type="molecule type" value="Genomic_DNA"/>
</dbReference>
<evidence type="ECO:0000313" key="2">
    <source>
        <dbReference type="Proteomes" id="UP000035740"/>
    </source>
</evidence>
<gene>
    <name evidence="1" type="ORF">BVRB_038610</name>
</gene>